<dbReference type="EMBL" id="CAMXCT010000541">
    <property type="protein sequence ID" value="CAI3980163.1"/>
    <property type="molecule type" value="Genomic_DNA"/>
</dbReference>
<proteinExistence type="predicted"/>
<evidence type="ECO:0000313" key="3">
    <source>
        <dbReference type="Proteomes" id="UP001152797"/>
    </source>
</evidence>
<dbReference type="EMBL" id="CAMXCT030000541">
    <property type="protein sequence ID" value="CAL4767475.1"/>
    <property type="molecule type" value="Genomic_DNA"/>
</dbReference>
<dbReference type="EMBL" id="CAMXCT020000541">
    <property type="protein sequence ID" value="CAL1133538.1"/>
    <property type="molecule type" value="Genomic_DNA"/>
</dbReference>
<name>A0A9P1FL60_9DINO</name>
<evidence type="ECO:0000313" key="2">
    <source>
        <dbReference type="EMBL" id="CAL1133538.1"/>
    </source>
</evidence>
<organism evidence="1">
    <name type="scientific">Cladocopium goreaui</name>
    <dbReference type="NCBI Taxonomy" id="2562237"/>
    <lineage>
        <taxon>Eukaryota</taxon>
        <taxon>Sar</taxon>
        <taxon>Alveolata</taxon>
        <taxon>Dinophyceae</taxon>
        <taxon>Suessiales</taxon>
        <taxon>Symbiodiniaceae</taxon>
        <taxon>Cladocopium</taxon>
    </lineage>
</organism>
<comment type="caution">
    <text evidence="1">The sequence shown here is derived from an EMBL/GenBank/DDBJ whole genome shotgun (WGS) entry which is preliminary data.</text>
</comment>
<accession>A0A9P1FL60</accession>
<dbReference type="Proteomes" id="UP001152797">
    <property type="component" value="Unassembled WGS sequence"/>
</dbReference>
<reference evidence="2" key="2">
    <citation type="submission" date="2024-04" db="EMBL/GenBank/DDBJ databases">
        <authorList>
            <person name="Chen Y."/>
            <person name="Shah S."/>
            <person name="Dougan E. K."/>
            <person name="Thang M."/>
            <person name="Chan C."/>
        </authorList>
    </citation>
    <scope>NUCLEOTIDE SEQUENCE [LARGE SCALE GENOMIC DNA]</scope>
</reference>
<protein>
    <submittedName>
        <fullName evidence="1">Uncharacterized protein</fullName>
    </submittedName>
</protein>
<keyword evidence="3" id="KW-1185">Reference proteome</keyword>
<dbReference type="AlphaFoldDB" id="A0A9P1FL60"/>
<gene>
    <name evidence="1" type="ORF">C1SCF055_LOCUS8066</name>
</gene>
<reference evidence="1" key="1">
    <citation type="submission" date="2022-10" db="EMBL/GenBank/DDBJ databases">
        <authorList>
            <person name="Chen Y."/>
            <person name="Dougan E. K."/>
            <person name="Chan C."/>
            <person name="Rhodes N."/>
            <person name="Thang M."/>
        </authorList>
    </citation>
    <scope>NUCLEOTIDE SEQUENCE</scope>
</reference>
<sequence>MEQTGGNCVVTETFLQRAQDLPLNCTPGAASANACQKTRTDESNEACGDGVCSSSIYCSPGGVNSLVCPCPTSCGAPTDCTGKCSGDPLLFGSGPPKYYPPEVLVGKAPLDCLYFCPGAECAKSVYILNDSVCDCVNCEDEGSFSCETCTCPAAPLQRSYDFNSVGCGFTPLDTVVRGKGPASGFPPWPFNPVCWGPRGDFRPSKAGGVDGSGGAFKQKLLERAAARVDLELNKVVHQALADEGVRKAVKSAEAEGYSAASLKAEMDALGSAIGLGPHHRRVYGLVHSFLAERDVQKTLENWVAEAYNEQAEDDVRRREIAD</sequence>
<evidence type="ECO:0000313" key="1">
    <source>
        <dbReference type="EMBL" id="CAI3980163.1"/>
    </source>
</evidence>